<protein>
    <recommendedName>
        <fullName evidence="3 6">Flagellar basal body rod protein FlgB</fullName>
    </recommendedName>
</protein>
<dbReference type="InterPro" id="IPR001444">
    <property type="entry name" value="Flag_bb_rod_N"/>
</dbReference>
<sequence>MDLFGGTISKLEKGISYSAIKQKTISQNISNADTPNYKASDVSFKDEFTNAISSMKANKSSIKHLDFSTSSGNPYELTERKGTYNHNGNNVDIDKEMAMLAQNQIYNQALVDRLNGKFRSLQTVIKGGK</sequence>
<name>A0A917APF7_9BACI</name>
<proteinExistence type="inferred from homology"/>
<dbReference type="NCBIfam" id="TIGR01396">
    <property type="entry name" value="FlgB"/>
    <property type="match status" value="1"/>
</dbReference>
<gene>
    <name evidence="8" type="primary">flgB</name>
    <name evidence="8" type="ORF">GCM10007140_14710</name>
</gene>
<organism evidence="8 9">
    <name type="scientific">Priestia taiwanensis</name>
    <dbReference type="NCBI Taxonomy" id="1347902"/>
    <lineage>
        <taxon>Bacteria</taxon>
        <taxon>Bacillati</taxon>
        <taxon>Bacillota</taxon>
        <taxon>Bacilli</taxon>
        <taxon>Bacillales</taxon>
        <taxon>Bacillaceae</taxon>
        <taxon>Priestia</taxon>
    </lineage>
</organism>
<dbReference type="PANTHER" id="PTHR30435">
    <property type="entry name" value="FLAGELLAR PROTEIN"/>
    <property type="match status" value="1"/>
</dbReference>
<evidence type="ECO:0000313" key="9">
    <source>
        <dbReference type="Proteomes" id="UP000605259"/>
    </source>
</evidence>
<keyword evidence="8" id="KW-0966">Cell projection</keyword>
<evidence type="ECO:0000256" key="1">
    <source>
        <dbReference type="ARBA" id="ARBA00004117"/>
    </source>
</evidence>
<evidence type="ECO:0000256" key="6">
    <source>
        <dbReference type="PIRNR" id="PIRNR002889"/>
    </source>
</evidence>
<keyword evidence="9" id="KW-1185">Reference proteome</keyword>
<evidence type="ECO:0000256" key="4">
    <source>
        <dbReference type="ARBA" id="ARBA00023143"/>
    </source>
</evidence>
<dbReference type="AlphaFoldDB" id="A0A917APF7"/>
<dbReference type="GO" id="GO:0071978">
    <property type="term" value="P:bacterial-type flagellum-dependent swarming motility"/>
    <property type="evidence" value="ECO:0007669"/>
    <property type="project" value="TreeGrafter"/>
</dbReference>
<evidence type="ECO:0000256" key="5">
    <source>
        <dbReference type="ARBA" id="ARBA00024934"/>
    </source>
</evidence>
<comment type="function">
    <text evidence="5 6">Structural component of flagellum, the bacterial motility apparatus. Part of the rod structure of flagellar basal body.</text>
</comment>
<dbReference type="PANTHER" id="PTHR30435:SF12">
    <property type="entry name" value="FLAGELLAR BASAL BODY ROD PROTEIN FLGB"/>
    <property type="match status" value="1"/>
</dbReference>
<evidence type="ECO:0000313" key="8">
    <source>
        <dbReference type="EMBL" id="GGE65606.1"/>
    </source>
</evidence>
<reference evidence="8" key="2">
    <citation type="submission" date="2020-09" db="EMBL/GenBank/DDBJ databases">
        <authorList>
            <person name="Sun Q."/>
            <person name="Zhou Y."/>
        </authorList>
    </citation>
    <scope>NUCLEOTIDE SEQUENCE</scope>
    <source>
        <strain evidence="8">CGMCC 1.12698</strain>
    </source>
</reference>
<comment type="subcellular location">
    <subcellularLocation>
        <location evidence="1 6">Bacterial flagellum basal body</location>
    </subcellularLocation>
</comment>
<dbReference type="EMBL" id="BMFK01000001">
    <property type="protein sequence ID" value="GGE65606.1"/>
    <property type="molecule type" value="Genomic_DNA"/>
</dbReference>
<evidence type="ECO:0000256" key="2">
    <source>
        <dbReference type="ARBA" id="ARBA00009677"/>
    </source>
</evidence>
<dbReference type="PIRSF" id="PIRSF002889">
    <property type="entry name" value="Rod_FlgB"/>
    <property type="match status" value="1"/>
</dbReference>
<comment type="caution">
    <text evidence="8">The sequence shown here is derived from an EMBL/GenBank/DDBJ whole genome shotgun (WGS) entry which is preliminary data.</text>
</comment>
<dbReference type="GO" id="GO:0030694">
    <property type="term" value="C:bacterial-type flagellum basal body, rod"/>
    <property type="evidence" value="ECO:0007669"/>
    <property type="project" value="InterPro"/>
</dbReference>
<feature type="domain" description="Flagellar basal body rod protein N-terminal" evidence="7">
    <location>
        <begin position="19"/>
        <end position="38"/>
    </location>
</feature>
<comment type="subunit">
    <text evidence="6">The basal body constitutes a major portion of the flagellar organelle and consists of a number of rings mounted on a central rod.</text>
</comment>
<dbReference type="Pfam" id="PF00460">
    <property type="entry name" value="Flg_bb_rod"/>
    <property type="match status" value="1"/>
</dbReference>
<evidence type="ECO:0000256" key="3">
    <source>
        <dbReference type="ARBA" id="ARBA00014376"/>
    </source>
</evidence>
<keyword evidence="4 6" id="KW-0975">Bacterial flagellum</keyword>
<comment type="similarity">
    <text evidence="2 6">Belongs to the flagella basal body rod proteins family.</text>
</comment>
<evidence type="ECO:0000259" key="7">
    <source>
        <dbReference type="Pfam" id="PF00460"/>
    </source>
</evidence>
<dbReference type="InterPro" id="IPR006300">
    <property type="entry name" value="FlgB"/>
</dbReference>
<reference evidence="8" key="1">
    <citation type="journal article" date="2014" name="Int. J. Syst. Evol. Microbiol.">
        <title>Complete genome sequence of Corynebacterium casei LMG S-19264T (=DSM 44701T), isolated from a smear-ripened cheese.</title>
        <authorList>
            <consortium name="US DOE Joint Genome Institute (JGI-PGF)"/>
            <person name="Walter F."/>
            <person name="Albersmeier A."/>
            <person name="Kalinowski J."/>
            <person name="Ruckert C."/>
        </authorList>
    </citation>
    <scope>NUCLEOTIDE SEQUENCE</scope>
    <source>
        <strain evidence="8">CGMCC 1.12698</strain>
    </source>
</reference>
<keyword evidence="8" id="KW-0282">Flagellum</keyword>
<dbReference type="RefSeq" id="WP_188387719.1">
    <property type="nucleotide sequence ID" value="NZ_BMFK01000001.1"/>
</dbReference>
<dbReference type="Proteomes" id="UP000605259">
    <property type="component" value="Unassembled WGS sequence"/>
</dbReference>
<keyword evidence="8" id="KW-0969">Cilium</keyword>
<accession>A0A917APF7</accession>